<reference evidence="2 3" key="1">
    <citation type="journal article" date="2005" name="DNA Res.">
        <title>Complete genome sequence of the facultative anaerobic magnetotactic bacterium Magnetospirillum sp. strain AMB-1.</title>
        <authorList>
            <person name="Matsunaga T."/>
            <person name="Okamura Y."/>
            <person name="Fukuda Y."/>
            <person name="Wahyudi A.T."/>
            <person name="Murase Y."/>
            <person name="Takeyama H."/>
        </authorList>
    </citation>
    <scope>NUCLEOTIDE SEQUENCE [LARGE SCALE GENOMIC DNA]</scope>
    <source>
        <strain evidence="3">ATCC 700264 / AMB-1</strain>
    </source>
</reference>
<sequence>MTPSSPPPEDTAALAALVASLTGLAVSGVARGGQGGNNRLYRAETTAGPLAVKCYFRHPGDTRDRLAAEFAALRFLGECGVSNVPGAIAADAQAGVAIYDWIDGQPPVTRQPGDMAQLAGFVAVLRDLASRPAATALPLASEACLSAEELACQLEKRLARLNSGAGEVDSQVASFLDELLGPAVMSAVSAARGQYGRLGWDFGADLAFERQCLSPSDFGTHNALRRADGSLVFLDFEYFGWDDPVKLTADTLLHPGMELSEAERAEFKAATLAIHGGDGGFAGRLNILLPLYALRWALIVLNPFLPERWARLSFATGAERETVLRVQLAKARRFVAMATGGLDIDAKAAFIL</sequence>
<dbReference type="KEGG" id="mag:amb0065"/>
<name>Q2WBA6_PARM1</name>
<dbReference type="SUPFAM" id="SSF56112">
    <property type="entry name" value="Protein kinase-like (PK-like)"/>
    <property type="match status" value="1"/>
</dbReference>
<dbReference type="Gene3D" id="3.30.200.20">
    <property type="entry name" value="Phosphorylase Kinase, domain 1"/>
    <property type="match status" value="1"/>
</dbReference>
<dbReference type="InterPro" id="IPR011009">
    <property type="entry name" value="Kinase-like_dom_sf"/>
</dbReference>
<proteinExistence type="predicted"/>
<dbReference type="RefSeq" id="WP_011382512.1">
    <property type="nucleotide sequence ID" value="NC_007626.1"/>
</dbReference>
<dbReference type="AlphaFoldDB" id="Q2WBA6"/>
<dbReference type="HOGENOM" id="CLU_815659_0_0_5"/>
<gene>
    <name evidence="2" type="ordered locus">amb0065</name>
</gene>
<evidence type="ECO:0000313" key="2">
    <source>
        <dbReference type="EMBL" id="BAE48869.1"/>
    </source>
</evidence>
<dbReference type="Proteomes" id="UP000007058">
    <property type="component" value="Chromosome"/>
</dbReference>
<protein>
    <recommendedName>
        <fullName evidence="1">Aminoglycoside phosphotransferase domain-containing protein</fullName>
    </recommendedName>
</protein>
<accession>Q2WBA6</accession>
<evidence type="ECO:0000259" key="1">
    <source>
        <dbReference type="Pfam" id="PF01636"/>
    </source>
</evidence>
<keyword evidence="3" id="KW-1185">Reference proteome</keyword>
<dbReference type="STRING" id="342108.amb0065"/>
<feature type="domain" description="Aminoglycoside phosphotransferase" evidence="1">
    <location>
        <begin position="34"/>
        <end position="272"/>
    </location>
</feature>
<dbReference type="EMBL" id="AP007255">
    <property type="protein sequence ID" value="BAE48869.1"/>
    <property type="molecule type" value="Genomic_DNA"/>
</dbReference>
<organism evidence="2 3">
    <name type="scientific">Paramagnetospirillum magneticum (strain ATCC 700264 / AMB-1)</name>
    <name type="common">Magnetospirillum magneticum</name>
    <dbReference type="NCBI Taxonomy" id="342108"/>
    <lineage>
        <taxon>Bacteria</taxon>
        <taxon>Pseudomonadati</taxon>
        <taxon>Pseudomonadota</taxon>
        <taxon>Alphaproteobacteria</taxon>
        <taxon>Rhodospirillales</taxon>
        <taxon>Magnetospirillaceae</taxon>
        <taxon>Paramagnetospirillum</taxon>
    </lineage>
</organism>
<dbReference type="InterPro" id="IPR002575">
    <property type="entry name" value="Aminoglycoside_PTrfase"/>
</dbReference>
<dbReference type="OrthoDB" id="574549at2"/>
<dbReference type="Pfam" id="PF01636">
    <property type="entry name" value="APH"/>
    <property type="match status" value="1"/>
</dbReference>
<evidence type="ECO:0000313" key="3">
    <source>
        <dbReference type="Proteomes" id="UP000007058"/>
    </source>
</evidence>